<keyword evidence="4 10" id="KW-0812">Transmembrane</keyword>
<evidence type="ECO:0000256" key="8">
    <source>
        <dbReference type="ARBA" id="ARBA00023136"/>
    </source>
</evidence>
<gene>
    <name evidence="10 14" type="primary">secY</name>
    <name evidence="14" type="ORF">F8O05_13640</name>
</gene>
<feature type="transmembrane region" description="Helical" evidence="10">
    <location>
        <begin position="332"/>
        <end position="354"/>
    </location>
</feature>
<evidence type="ECO:0000256" key="7">
    <source>
        <dbReference type="ARBA" id="ARBA00023010"/>
    </source>
</evidence>
<dbReference type="Proteomes" id="UP000433493">
    <property type="component" value="Unassembled WGS sequence"/>
</dbReference>
<comment type="function">
    <text evidence="10 11">The central subunit of the protein translocation channel SecYEG. Consists of two halves formed by TMs 1-5 and 6-10. These two domains form a lateral gate at the front which open onto the bilayer between TMs 2 and 7, and are clamped together by SecE at the back. The channel is closed by both a pore ring composed of hydrophobic SecY resides and a short helix (helix 2A) on the extracellular side of the membrane which forms a plug. The plug probably moves laterally to allow the channel to open. The ring and the pore may move independently.</text>
</comment>
<feature type="transmembrane region" description="Helical" evidence="10">
    <location>
        <begin position="418"/>
        <end position="436"/>
    </location>
</feature>
<evidence type="ECO:0000256" key="3">
    <source>
        <dbReference type="ARBA" id="ARBA00022448"/>
    </source>
</evidence>
<name>A0A7J5B7M8_9MICO</name>
<evidence type="ECO:0000256" key="1">
    <source>
        <dbReference type="ARBA" id="ARBA00004141"/>
    </source>
</evidence>
<feature type="transmembrane region" description="Helical" evidence="10">
    <location>
        <begin position="74"/>
        <end position="98"/>
    </location>
</feature>
<dbReference type="InterPro" id="IPR002208">
    <property type="entry name" value="SecY/SEC61-alpha"/>
</dbReference>
<feature type="transmembrane region" description="Helical" evidence="10">
    <location>
        <begin position="230"/>
        <end position="250"/>
    </location>
</feature>
<dbReference type="PRINTS" id="PR00303">
    <property type="entry name" value="SECYTRNLCASE"/>
</dbReference>
<comment type="subunit">
    <text evidence="10">Component of the Sec protein translocase complex. Heterotrimer consisting of SecY, SecE and SecG subunits. The heterotrimers can form oligomers, although 1 heterotrimer is thought to be able to translocate proteins. Interacts with the ribosome. Interacts with SecDF, and other proteins may be involved. Interacts with SecA.</text>
</comment>
<evidence type="ECO:0000313" key="15">
    <source>
        <dbReference type="Proteomes" id="UP000433493"/>
    </source>
</evidence>
<evidence type="ECO:0000256" key="6">
    <source>
        <dbReference type="ARBA" id="ARBA00022989"/>
    </source>
</evidence>
<comment type="caution">
    <text evidence="10">Lacks conserved residue(s) required for the propagation of feature annotation.</text>
</comment>
<feature type="transmembrane region" description="Helical" evidence="10">
    <location>
        <begin position="394"/>
        <end position="412"/>
    </location>
</feature>
<keyword evidence="7 10" id="KW-0811">Translocation</keyword>
<comment type="subcellular location">
    <subcellularLocation>
        <location evidence="10">Cell membrane</location>
        <topology evidence="10">Multi-pass membrane protein</topology>
    </subcellularLocation>
    <subcellularLocation>
        <location evidence="1 12">Membrane</location>
        <topology evidence="1 12">Multi-pass membrane protein</topology>
    </subcellularLocation>
</comment>
<evidence type="ECO:0000256" key="10">
    <source>
        <dbReference type="HAMAP-Rule" id="MF_01465"/>
    </source>
</evidence>
<dbReference type="InterPro" id="IPR023201">
    <property type="entry name" value="SecY_dom_sf"/>
</dbReference>
<dbReference type="NCBIfam" id="TIGR00967">
    <property type="entry name" value="3a0501s007"/>
    <property type="match status" value="1"/>
</dbReference>
<feature type="transmembrane region" description="Helical" evidence="10">
    <location>
        <begin position="171"/>
        <end position="192"/>
    </location>
</feature>
<keyword evidence="15" id="KW-1185">Reference proteome</keyword>
<keyword evidence="8 10" id="KW-0472">Membrane</keyword>
<dbReference type="Pfam" id="PF00344">
    <property type="entry name" value="SecY"/>
    <property type="match status" value="1"/>
</dbReference>
<dbReference type="PANTHER" id="PTHR10906">
    <property type="entry name" value="SECY/SEC61-ALPHA FAMILY MEMBER"/>
    <property type="match status" value="1"/>
</dbReference>
<dbReference type="SUPFAM" id="SSF103491">
    <property type="entry name" value="Preprotein translocase SecY subunit"/>
    <property type="match status" value="1"/>
</dbReference>
<comment type="similarity">
    <text evidence="2 10 13">Belongs to the SecY/SEC61-alpha family.</text>
</comment>
<dbReference type="GO" id="GO:0006605">
    <property type="term" value="P:protein targeting"/>
    <property type="evidence" value="ECO:0007669"/>
    <property type="project" value="UniProtKB-UniRule"/>
</dbReference>
<dbReference type="PROSITE" id="PS00756">
    <property type="entry name" value="SECY_2"/>
    <property type="match status" value="1"/>
</dbReference>
<dbReference type="GO" id="GO:0065002">
    <property type="term" value="P:intracellular protein transmembrane transport"/>
    <property type="evidence" value="ECO:0007669"/>
    <property type="project" value="UniProtKB-UniRule"/>
</dbReference>
<keyword evidence="6 10" id="KW-1133">Transmembrane helix</keyword>
<evidence type="ECO:0000256" key="9">
    <source>
        <dbReference type="ARBA" id="ARBA00039733"/>
    </source>
</evidence>
<dbReference type="GO" id="GO:0043952">
    <property type="term" value="P:protein transport by the Sec complex"/>
    <property type="evidence" value="ECO:0007669"/>
    <property type="project" value="UniProtKB-UniRule"/>
</dbReference>
<reference evidence="14 15" key="1">
    <citation type="submission" date="2019-09" db="EMBL/GenBank/DDBJ databases">
        <title>Phylogeny of genus Pseudoclavibacter and closely related genus.</title>
        <authorList>
            <person name="Li Y."/>
        </authorList>
    </citation>
    <scope>NUCLEOTIDE SEQUENCE [LARGE SCALE GENOMIC DNA]</scope>
    <source>
        <strain evidence="14 15">KCTC 13959</strain>
    </source>
</reference>
<dbReference type="PROSITE" id="PS00755">
    <property type="entry name" value="SECY_1"/>
    <property type="match status" value="1"/>
</dbReference>
<keyword evidence="3 10" id="KW-0813">Transport</keyword>
<keyword evidence="10" id="KW-1003">Cell membrane</keyword>
<evidence type="ECO:0000256" key="5">
    <source>
        <dbReference type="ARBA" id="ARBA00022927"/>
    </source>
</evidence>
<dbReference type="FunFam" id="1.10.3370.10:FF:000001">
    <property type="entry name" value="Preprotein translocase subunit SecY"/>
    <property type="match status" value="1"/>
</dbReference>
<feature type="transmembrane region" description="Helical" evidence="10">
    <location>
        <begin position="204"/>
        <end position="224"/>
    </location>
</feature>
<proteinExistence type="inferred from homology"/>
<dbReference type="InterPro" id="IPR026593">
    <property type="entry name" value="SecY"/>
</dbReference>
<dbReference type="PIRSF" id="PIRSF004557">
    <property type="entry name" value="SecY"/>
    <property type="match status" value="1"/>
</dbReference>
<dbReference type="OrthoDB" id="9809248at2"/>
<evidence type="ECO:0000256" key="11">
    <source>
        <dbReference type="RuleBase" id="RU000537"/>
    </source>
</evidence>
<sequence>MFSAISRVFKTPDLRRKILFTLAMLAIYRLGTAIPAPFVNYSNVQQCIAGSGADGQASLFNMLNMFSGGALTQLSIFALGIMPYITASIIVQLLRVVIPHFEALHKEGQSGQATLTQYTRYLTIGLAVLQSTTLLTVARTGALYGTTGNAACQNVLNFVTETTGLDVTTNVVRMLMMVTALTAGTAVIMWFGELITERGIGNGMSLLIFTSIAAMFPTGMWSLISGAGGVFTFVVIILLAFGVLVAVVFVEQSQRRIPVQYARRMIGRRTYGGQSTYIPIKVNQAGVIPVIFSSSLLMIPSLIAQFNQPAAGESPAEWVVWIQNNLMTGDSWIYMVVYFLLTIAFAYFYVYIAFNPDEVAENMRKQGGFVPGIRAGQPTADYLSYVLNRITFPGSIYLGIIALLPLIALSTVGANQNFPFGGASILILVGVGLETVKQIDAQLQQRNYEGLLR</sequence>
<accession>A0A7J5B7M8</accession>
<dbReference type="HAMAP" id="MF_01465">
    <property type="entry name" value="SecY"/>
    <property type="match status" value="1"/>
</dbReference>
<dbReference type="AlphaFoldDB" id="A0A7J5B7M8"/>
<comment type="caution">
    <text evidence="14">The sequence shown here is derived from an EMBL/GenBank/DDBJ whole genome shotgun (WGS) entry which is preliminary data.</text>
</comment>
<evidence type="ECO:0000256" key="13">
    <source>
        <dbReference type="RuleBase" id="RU004349"/>
    </source>
</evidence>
<dbReference type="EMBL" id="WBKB01000011">
    <property type="protein sequence ID" value="KAB1640956.1"/>
    <property type="molecule type" value="Genomic_DNA"/>
</dbReference>
<dbReference type="Gene3D" id="1.10.3370.10">
    <property type="entry name" value="SecY subunit domain"/>
    <property type="match status" value="1"/>
</dbReference>
<evidence type="ECO:0000256" key="4">
    <source>
        <dbReference type="ARBA" id="ARBA00022692"/>
    </source>
</evidence>
<evidence type="ECO:0000256" key="12">
    <source>
        <dbReference type="RuleBase" id="RU003484"/>
    </source>
</evidence>
<feature type="transmembrane region" description="Helical" evidence="10">
    <location>
        <begin position="118"/>
        <end position="138"/>
    </location>
</feature>
<dbReference type="InterPro" id="IPR030659">
    <property type="entry name" value="SecY_CS"/>
</dbReference>
<evidence type="ECO:0000313" key="14">
    <source>
        <dbReference type="EMBL" id="KAB1640956.1"/>
    </source>
</evidence>
<protein>
    <recommendedName>
        <fullName evidence="9 10">Protein translocase subunit SecY</fullName>
    </recommendedName>
</protein>
<keyword evidence="5 10" id="KW-0653">Protein transport</keyword>
<organism evidence="14 15">
    <name type="scientific">Gulosibacter chungangensis</name>
    <dbReference type="NCBI Taxonomy" id="979746"/>
    <lineage>
        <taxon>Bacteria</taxon>
        <taxon>Bacillati</taxon>
        <taxon>Actinomycetota</taxon>
        <taxon>Actinomycetes</taxon>
        <taxon>Micrococcales</taxon>
        <taxon>Microbacteriaceae</taxon>
        <taxon>Gulosibacter</taxon>
    </lineage>
</organism>
<dbReference type="RefSeq" id="WP_158053303.1">
    <property type="nucleotide sequence ID" value="NZ_WBKB01000011.1"/>
</dbReference>
<dbReference type="GO" id="GO:0005886">
    <property type="term" value="C:plasma membrane"/>
    <property type="evidence" value="ECO:0007669"/>
    <property type="project" value="UniProtKB-SubCell"/>
</dbReference>
<evidence type="ECO:0000256" key="2">
    <source>
        <dbReference type="ARBA" id="ARBA00005751"/>
    </source>
</evidence>